<evidence type="ECO:0000313" key="7">
    <source>
        <dbReference type="Proteomes" id="UP000036503"/>
    </source>
</evidence>
<evidence type="ECO:0000256" key="2">
    <source>
        <dbReference type="ARBA" id="ARBA00022741"/>
    </source>
</evidence>
<dbReference type="AlphaFoldDB" id="A0A0J6WRQ8"/>
<sequence length="281" mass="31115">MIKRADIVLQLHNVSAGYASQSVLCHFNLAVQRGEMVGIIGPNGSGKSTLLKTICGFLPLAEGSIELCGKPVEKIRTRDFARKVAYLQQHEPVFPGYTVHDIVMTGRYPHLRWWQHEDTGDREIADACMKYTGISAFSACDILTLSGGQQQRVLFAKVLAQQTDVLLLDEPAAGLDVFYQEEIFRFCRDLCQYGKTILLVSHELPLASRFCTKLLLVGQGRIAAMGIPEEVLTKEKLSTVYGVPIMVRRDAETGHFDVYGISTEDSSRRSLLHSIINKGGG</sequence>
<dbReference type="FunFam" id="3.40.50.300:FF:000134">
    <property type="entry name" value="Iron-enterobactin ABC transporter ATP-binding protein"/>
    <property type="match status" value="1"/>
</dbReference>
<accession>A0A0J6WRQ8</accession>
<dbReference type="PANTHER" id="PTHR42794:SF1">
    <property type="entry name" value="HEMIN IMPORT ATP-BINDING PROTEIN HMUV"/>
    <property type="match status" value="1"/>
</dbReference>
<dbReference type="Proteomes" id="UP000036503">
    <property type="component" value="Unassembled WGS sequence"/>
</dbReference>
<dbReference type="GO" id="GO:0005524">
    <property type="term" value="F:ATP binding"/>
    <property type="evidence" value="ECO:0007669"/>
    <property type="project" value="UniProtKB-KW"/>
</dbReference>
<evidence type="ECO:0000256" key="4">
    <source>
        <dbReference type="ARBA" id="ARBA00022967"/>
    </source>
</evidence>
<keyword evidence="2" id="KW-0547">Nucleotide-binding</keyword>
<dbReference type="InterPro" id="IPR027417">
    <property type="entry name" value="P-loop_NTPase"/>
</dbReference>
<dbReference type="OrthoDB" id="9799337at2"/>
<feature type="non-terminal residue" evidence="6">
    <location>
        <position position="281"/>
    </location>
</feature>
<dbReference type="GO" id="GO:0016887">
    <property type="term" value="F:ATP hydrolysis activity"/>
    <property type="evidence" value="ECO:0007669"/>
    <property type="project" value="InterPro"/>
</dbReference>
<keyword evidence="1" id="KW-0813">Transport</keyword>
<dbReference type="SMART" id="SM00382">
    <property type="entry name" value="AAA"/>
    <property type="match status" value="1"/>
</dbReference>
<evidence type="ECO:0000256" key="3">
    <source>
        <dbReference type="ARBA" id="ARBA00022840"/>
    </source>
</evidence>
<name>A0A0J6WRQ8_9FIRM</name>
<dbReference type="RefSeq" id="WP_048515632.1">
    <property type="nucleotide sequence ID" value="NZ_LEKT01000096.1"/>
</dbReference>
<dbReference type="EMBL" id="LEKT01000096">
    <property type="protein sequence ID" value="KMO85194.1"/>
    <property type="molecule type" value="Genomic_DNA"/>
</dbReference>
<reference evidence="6 7" key="1">
    <citation type="submission" date="2015-06" db="EMBL/GenBank/DDBJ databases">
        <title>Draft genome sequence of beer spoilage bacterium Megasphaera cerevisiae type strain 20462.</title>
        <authorList>
            <person name="Kutumbaka K."/>
            <person name="Pasmowitz J."/>
            <person name="Mategko J."/>
            <person name="Reyes D."/>
            <person name="Friedrich A."/>
            <person name="Han S."/>
            <person name="Martens-Habbena W."/>
            <person name="Neal-McKinney J."/>
            <person name="Janagama H.K."/>
            <person name="Nadala C."/>
            <person name="Samadpour M."/>
        </authorList>
    </citation>
    <scope>NUCLEOTIDE SEQUENCE [LARGE SCALE GENOMIC DNA]</scope>
    <source>
        <strain evidence="6 7">DSM 20462</strain>
    </source>
</reference>
<comment type="caution">
    <text evidence="6">The sequence shown here is derived from an EMBL/GenBank/DDBJ whole genome shotgun (WGS) entry which is preliminary data.</text>
</comment>
<evidence type="ECO:0000256" key="1">
    <source>
        <dbReference type="ARBA" id="ARBA00022448"/>
    </source>
</evidence>
<organism evidence="6 7">
    <name type="scientific">Megasphaera cerevisiae DSM 20462</name>
    <dbReference type="NCBI Taxonomy" id="1122219"/>
    <lineage>
        <taxon>Bacteria</taxon>
        <taxon>Bacillati</taxon>
        <taxon>Bacillota</taxon>
        <taxon>Negativicutes</taxon>
        <taxon>Veillonellales</taxon>
        <taxon>Veillonellaceae</taxon>
        <taxon>Megasphaera</taxon>
    </lineage>
</organism>
<evidence type="ECO:0000259" key="5">
    <source>
        <dbReference type="PROSITE" id="PS50893"/>
    </source>
</evidence>
<feature type="domain" description="ABC transporter" evidence="5">
    <location>
        <begin position="9"/>
        <end position="244"/>
    </location>
</feature>
<dbReference type="STRING" id="39029.BSR42_10020"/>
<keyword evidence="7" id="KW-1185">Reference proteome</keyword>
<dbReference type="InParanoid" id="A0A0J6WRQ8"/>
<dbReference type="PROSITE" id="PS00211">
    <property type="entry name" value="ABC_TRANSPORTER_1"/>
    <property type="match status" value="1"/>
</dbReference>
<dbReference type="InterPro" id="IPR003439">
    <property type="entry name" value="ABC_transporter-like_ATP-bd"/>
</dbReference>
<keyword evidence="3 6" id="KW-0067">ATP-binding</keyword>
<evidence type="ECO:0000313" key="6">
    <source>
        <dbReference type="EMBL" id="KMO85194.1"/>
    </source>
</evidence>
<dbReference type="Gene3D" id="3.40.50.300">
    <property type="entry name" value="P-loop containing nucleotide triphosphate hydrolases"/>
    <property type="match status" value="1"/>
</dbReference>
<dbReference type="PROSITE" id="PS50893">
    <property type="entry name" value="ABC_TRANSPORTER_2"/>
    <property type="match status" value="1"/>
</dbReference>
<dbReference type="InterPro" id="IPR017871">
    <property type="entry name" value="ABC_transporter-like_CS"/>
</dbReference>
<proteinExistence type="predicted"/>
<dbReference type="SUPFAM" id="SSF52540">
    <property type="entry name" value="P-loop containing nucleoside triphosphate hydrolases"/>
    <property type="match status" value="1"/>
</dbReference>
<gene>
    <name evidence="6" type="ORF">AB840_14975</name>
</gene>
<dbReference type="PANTHER" id="PTHR42794">
    <property type="entry name" value="HEMIN IMPORT ATP-BINDING PROTEIN HMUV"/>
    <property type="match status" value="1"/>
</dbReference>
<dbReference type="Pfam" id="PF00005">
    <property type="entry name" value="ABC_tran"/>
    <property type="match status" value="1"/>
</dbReference>
<protein>
    <submittedName>
        <fullName evidence="6">Heme ABC transporter ATP-binding protein</fullName>
    </submittedName>
</protein>
<keyword evidence="4" id="KW-1278">Translocase</keyword>
<dbReference type="InterPro" id="IPR003593">
    <property type="entry name" value="AAA+_ATPase"/>
</dbReference>